<dbReference type="Pfam" id="PF13365">
    <property type="entry name" value="Trypsin_2"/>
    <property type="match status" value="1"/>
</dbReference>
<accession>D7KP88</accession>
<dbReference type="eggNOG" id="KOG1320">
    <property type="taxonomic scope" value="Eukaryota"/>
</dbReference>
<dbReference type="SUPFAM" id="SSF50494">
    <property type="entry name" value="Trypsin-like serine proteases"/>
    <property type="match status" value="1"/>
</dbReference>
<dbReference type="PANTHER" id="PTHR22939:SF129">
    <property type="entry name" value="SERINE PROTEASE HTRA2, MITOCHONDRIAL"/>
    <property type="match status" value="1"/>
</dbReference>
<dbReference type="InterPro" id="IPR001940">
    <property type="entry name" value="Peptidase_S1C"/>
</dbReference>
<gene>
    <name evidence="2" type="ORF">ARALYDRAFT_334551</name>
</gene>
<proteinExistence type="inferred from homology"/>
<dbReference type="KEGG" id="aly:9328761"/>
<keyword evidence="3" id="KW-1185">Reference proteome</keyword>
<evidence type="ECO:0000313" key="3">
    <source>
        <dbReference type="Proteomes" id="UP000008694"/>
    </source>
</evidence>
<sequence length="371" mass="40632">MMMNFRRIAAGSLHLLQKSATRPALFPKPSDSGVIARLRWTTRALSTTESAETAAAASVFSSKDNLMSRVNRLHKEGKDELALHLFDSMDANKVEFTPSEFAFHIEILAKVKGLAAAKAYFKKADPDFNDGDIHAKNWPAYATLLRLTSEELDQLANHLHPLRISFSRIAELVSPSVVYVYGTRGEGDGYVLSSGFFIDEKTIITSSRDILDGQKLFAVLRDGTQLDGKLVKISESLELALVRVDTKDLQPGCYGTANLGFSNRVRTGEWVGALGAPLGLRNTLTVGIISCPNRCDHEIGWENQGRQFLQFDCLIHESSFGGPLVGLDGLVVGVIMMGYGPAWMDRSLGRHANLIGIAVPIDTVRDVLLVD</sequence>
<dbReference type="AlphaFoldDB" id="D7KP88"/>
<dbReference type="Gramene" id="fgenesh1_pg.C_scaffold_1001116">
    <property type="protein sequence ID" value="fgenesh1_pg.C_scaffold_1001116"/>
    <property type="gene ID" value="fgenesh1_pg.C_scaffold_1001116"/>
</dbReference>
<dbReference type="OrthoDB" id="4217619at2759"/>
<evidence type="ECO:0000256" key="1">
    <source>
        <dbReference type="ARBA" id="ARBA00010541"/>
    </source>
</evidence>
<dbReference type="EMBL" id="GL348713">
    <property type="protein sequence ID" value="EFH66203.1"/>
    <property type="molecule type" value="Genomic_DNA"/>
</dbReference>
<dbReference type="PANTHER" id="PTHR22939">
    <property type="entry name" value="SERINE PROTEASE FAMILY S1C HTRA-RELATED"/>
    <property type="match status" value="1"/>
</dbReference>
<evidence type="ECO:0008006" key="4">
    <source>
        <dbReference type="Google" id="ProtNLM"/>
    </source>
</evidence>
<name>D7KP88_ARALL</name>
<dbReference type="GO" id="GO:0004252">
    <property type="term" value="F:serine-type endopeptidase activity"/>
    <property type="evidence" value="ECO:0007669"/>
    <property type="project" value="InterPro"/>
</dbReference>
<dbReference type="InterPro" id="IPR009003">
    <property type="entry name" value="Peptidase_S1_PA"/>
</dbReference>
<evidence type="ECO:0000313" key="2">
    <source>
        <dbReference type="EMBL" id="EFH66203.1"/>
    </source>
</evidence>
<protein>
    <recommendedName>
        <fullName evidence="4">Trypsin family protein</fullName>
    </recommendedName>
</protein>
<reference evidence="3" key="1">
    <citation type="journal article" date="2011" name="Nat. Genet.">
        <title>The Arabidopsis lyrata genome sequence and the basis of rapid genome size change.</title>
        <authorList>
            <person name="Hu T.T."/>
            <person name="Pattyn P."/>
            <person name="Bakker E.G."/>
            <person name="Cao J."/>
            <person name="Cheng J.-F."/>
            <person name="Clark R.M."/>
            <person name="Fahlgren N."/>
            <person name="Fawcett J.A."/>
            <person name="Grimwood J."/>
            <person name="Gundlach H."/>
            <person name="Haberer G."/>
            <person name="Hollister J.D."/>
            <person name="Ossowski S."/>
            <person name="Ottilar R.P."/>
            <person name="Salamov A.A."/>
            <person name="Schneeberger K."/>
            <person name="Spannagl M."/>
            <person name="Wang X."/>
            <person name="Yang L."/>
            <person name="Nasrallah M.E."/>
            <person name="Bergelson J."/>
            <person name="Carrington J.C."/>
            <person name="Gaut B.S."/>
            <person name="Schmutz J."/>
            <person name="Mayer K.F.X."/>
            <person name="Van de Peer Y."/>
            <person name="Grigoriev I.V."/>
            <person name="Nordborg M."/>
            <person name="Weigel D."/>
            <person name="Guo Y.-L."/>
        </authorList>
    </citation>
    <scope>NUCLEOTIDE SEQUENCE [LARGE SCALE GENOMIC DNA]</scope>
    <source>
        <strain evidence="3">cv. MN47</strain>
    </source>
</reference>
<dbReference type="PRINTS" id="PR00834">
    <property type="entry name" value="PROTEASES2C"/>
</dbReference>
<dbReference type="GO" id="GO:0006508">
    <property type="term" value="P:proteolysis"/>
    <property type="evidence" value="ECO:0007669"/>
    <property type="project" value="InterPro"/>
</dbReference>
<comment type="similarity">
    <text evidence="1">Belongs to the peptidase S1C family.</text>
</comment>
<dbReference type="Proteomes" id="UP000008694">
    <property type="component" value="Unassembled WGS sequence"/>
</dbReference>
<dbReference type="STRING" id="81972.D7KP88"/>
<dbReference type="Gene3D" id="2.40.10.120">
    <property type="match status" value="1"/>
</dbReference>
<dbReference type="HOGENOM" id="CLU_746697_0_0_1"/>
<organism evidence="3">
    <name type="scientific">Arabidopsis lyrata subsp. lyrata</name>
    <name type="common">Lyre-leaved rock-cress</name>
    <dbReference type="NCBI Taxonomy" id="81972"/>
    <lineage>
        <taxon>Eukaryota</taxon>
        <taxon>Viridiplantae</taxon>
        <taxon>Streptophyta</taxon>
        <taxon>Embryophyta</taxon>
        <taxon>Tracheophyta</taxon>
        <taxon>Spermatophyta</taxon>
        <taxon>Magnoliopsida</taxon>
        <taxon>eudicotyledons</taxon>
        <taxon>Gunneridae</taxon>
        <taxon>Pentapetalae</taxon>
        <taxon>rosids</taxon>
        <taxon>malvids</taxon>
        <taxon>Brassicales</taxon>
        <taxon>Brassicaceae</taxon>
        <taxon>Camelineae</taxon>
        <taxon>Arabidopsis</taxon>
    </lineage>
</organism>